<accession>A0A9N9N332</accession>
<gene>
    <name evidence="1" type="ORF">FMOSSE_LOCUS13754</name>
</gene>
<dbReference type="AlphaFoldDB" id="A0A9N9N332"/>
<sequence>MSQDPVTITVNSFIPDLPHNGKLIFKVAISPQMKYVLTYSQEDKTFVRWLVSTNTESFDLRIDAESSKLEEDISDFKISDSEIILYDCVGLVTFKNNSSATINPTVLIYELMNKNELAHKVFYVFNEKDVRFGGFRSNRMWMMAYGLIFLLDLATFQLQEFLLFEKNLNIEKVKYKFSKKLIIMKVSDAHYIYSNNIDHINFPIGKIVDTDCQEFEFKSNLKGTISFNKLVEFDDLDKSIHIEFIDQRVFVVSPEKLCIFNITKHDWRNSIFKDMNDYDDNKMKVVDEYVKDKIPENIQKTLRNVIFNLYDNCELNSLEIKCLADPSENESKKQLINYLLNAKYYFVIYGEILLKSAIKQNNLYLIGGIFNKTIEYFRENPRSNICILS</sequence>
<keyword evidence="2" id="KW-1185">Reference proteome</keyword>
<evidence type="ECO:0000313" key="2">
    <source>
        <dbReference type="Proteomes" id="UP000789375"/>
    </source>
</evidence>
<reference evidence="1" key="1">
    <citation type="submission" date="2021-06" db="EMBL/GenBank/DDBJ databases">
        <authorList>
            <person name="Kallberg Y."/>
            <person name="Tangrot J."/>
            <person name="Rosling A."/>
        </authorList>
    </citation>
    <scope>NUCLEOTIDE SEQUENCE</scope>
    <source>
        <strain evidence="1">87-6 pot B 2015</strain>
    </source>
</reference>
<organism evidence="1 2">
    <name type="scientific">Funneliformis mosseae</name>
    <name type="common">Endomycorrhizal fungus</name>
    <name type="synonym">Glomus mosseae</name>
    <dbReference type="NCBI Taxonomy" id="27381"/>
    <lineage>
        <taxon>Eukaryota</taxon>
        <taxon>Fungi</taxon>
        <taxon>Fungi incertae sedis</taxon>
        <taxon>Mucoromycota</taxon>
        <taxon>Glomeromycotina</taxon>
        <taxon>Glomeromycetes</taxon>
        <taxon>Glomerales</taxon>
        <taxon>Glomeraceae</taxon>
        <taxon>Funneliformis</taxon>
    </lineage>
</organism>
<proteinExistence type="predicted"/>
<comment type="caution">
    <text evidence="1">The sequence shown here is derived from an EMBL/GenBank/DDBJ whole genome shotgun (WGS) entry which is preliminary data.</text>
</comment>
<protein>
    <submittedName>
        <fullName evidence="1">13495_t:CDS:1</fullName>
    </submittedName>
</protein>
<feature type="non-terminal residue" evidence="1">
    <location>
        <position position="1"/>
    </location>
</feature>
<dbReference type="Proteomes" id="UP000789375">
    <property type="component" value="Unassembled WGS sequence"/>
</dbReference>
<dbReference type="EMBL" id="CAJVPP010008758">
    <property type="protein sequence ID" value="CAG8699534.1"/>
    <property type="molecule type" value="Genomic_DNA"/>
</dbReference>
<evidence type="ECO:0000313" key="1">
    <source>
        <dbReference type="EMBL" id="CAG8699534.1"/>
    </source>
</evidence>
<name>A0A9N9N332_FUNMO</name>